<feature type="region of interest" description="Disordered" evidence="3">
    <location>
        <begin position="242"/>
        <end position="270"/>
    </location>
</feature>
<dbReference type="InterPro" id="IPR010998">
    <property type="entry name" value="Integrase_recombinase_N"/>
</dbReference>
<evidence type="ECO:0000256" key="2">
    <source>
        <dbReference type="ARBA" id="ARBA00023172"/>
    </source>
</evidence>
<sequence length="809" mass="87970">MKESSIPILYDSFRIGIKSLCVHQSLQAAHIRVLPISRLPDLCLLGRLDSGSKHKAIGPPTTPGSCNSSSTTRMDCESEEIGVINPHSITRTPRLLIEYSDNDSSPSSEEAPRHSSLYQTGVGQTYSTISSCDTQSNNEDTSSNLCHLPSTSLHSASPVLQEPGGKIGSRLGQAPTSGPSKQGRIDLVVPQPEEVEWPVPPPINSLSDNIRGCQQHRLGVHSRDEACSWILDAGRSKSIDQLARTEGGSPCPKNVSRTSELNNSDSNRQHNDSILYKQTGWNEVAIPFESSNRSMELLSPTEHYDSGTAYQRGSQHDCGYGVSPNIFQESMANTTVSLPTNQPTVGPLLDRSLYRPDDQIVTKVRVLASGSRGYPYGCVYLPMEDVGQAVHKSPMEPDHSGIEQDPTRETSPPGDSGGAILAECSLVPSGATVGSFCSLDTPSSSDTNDFSSNTPSTNTEELKFTIRVAIIRNKLEAQHLNPQATADLLRQQLAPTPTNKGYQKYQLQFITWARSSEVSLTAFSGADVVNFLATLKQAHNYQVNTLKLARAAITHLHDHPSTVSADTLVVNSYLATTMSRLAPPVAIHRPTTVDLSPALEYARSIPSRPTTSAKKLQQKLAFLLAMAAFLRPSDLARIPYSSSSILDSGGLRFQVVAPKETRAKRRIIKPFTVHPHASDIELCSVECFRAVSLHPVLVNRPTSAQLFVNSNNLHQPLASSTISSWLHREFISLCTDEPGVTIWSLASSRALDLGVSRENIVALGNWASSSTFVNHYQRNQMANVNFTSTALSGSVQDEFYDASDSFSLD</sequence>
<feature type="region of interest" description="Disordered" evidence="3">
    <location>
        <begin position="391"/>
        <end position="421"/>
    </location>
</feature>
<dbReference type="InterPro" id="IPR011010">
    <property type="entry name" value="DNA_brk_join_enz"/>
</dbReference>
<dbReference type="EMBL" id="DF836429">
    <property type="protein sequence ID" value="GAN06904.1"/>
    <property type="molecule type" value="Genomic_DNA"/>
</dbReference>
<evidence type="ECO:0000256" key="3">
    <source>
        <dbReference type="SAM" id="MobiDB-lite"/>
    </source>
</evidence>
<evidence type="ECO:0000313" key="5">
    <source>
        <dbReference type="Proteomes" id="UP000053815"/>
    </source>
</evidence>
<dbReference type="GO" id="GO:0006310">
    <property type="term" value="P:DNA recombination"/>
    <property type="evidence" value="ECO:0007669"/>
    <property type="project" value="UniProtKB-KW"/>
</dbReference>
<keyword evidence="1" id="KW-0238">DNA-binding</keyword>
<name>A0A0C9MHV4_9FUNG</name>
<feature type="compositionally biased region" description="Polar residues" evidence="3">
    <location>
        <begin position="255"/>
        <end position="266"/>
    </location>
</feature>
<evidence type="ECO:0008006" key="6">
    <source>
        <dbReference type="Google" id="ProtNLM"/>
    </source>
</evidence>
<dbReference type="STRING" id="91626.A0A0C9MHV4"/>
<dbReference type="GO" id="GO:0015074">
    <property type="term" value="P:DNA integration"/>
    <property type="evidence" value="ECO:0007669"/>
    <property type="project" value="InterPro"/>
</dbReference>
<dbReference type="InterPro" id="IPR013762">
    <property type="entry name" value="Integrase-like_cat_sf"/>
</dbReference>
<feature type="compositionally biased region" description="Basic and acidic residues" evidence="3">
    <location>
        <begin position="393"/>
        <end position="408"/>
    </location>
</feature>
<gene>
    <name evidence="4" type="ORF">MAM1_0140d06394</name>
</gene>
<dbReference type="SUPFAM" id="SSF56349">
    <property type="entry name" value="DNA breaking-rejoining enzymes"/>
    <property type="match status" value="1"/>
</dbReference>
<proteinExistence type="predicted"/>
<protein>
    <recommendedName>
        <fullName evidence="6">Tyr recombinase domain-containing protein</fullName>
    </recommendedName>
</protein>
<evidence type="ECO:0000313" key="4">
    <source>
        <dbReference type="EMBL" id="GAN06904.1"/>
    </source>
</evidence>
<accession>A0A0C9MHV4</accession>
<organism evidence="4">
    <name type="scientific">Mucor ambiguus</name>
    <dbReference type="NCBI Taxonomy" id="91626"/>
    <lineage>
        <taxon>Eukaryota</taxon>
        <taxon>Fungi</taxon>
        <taxon>Fungi incertae sedis</taxon>
        <taxon>Mucoromycota</taxon>
        <taxon>Mucoromycotina</taxon>
        <taxon>Mucoromycetes</taxon>
        <taxon>Mucorales</taxon>
        <taxon>Mucorineae</taxon>
        <taxon>Mucoraceae</taxon>
        <taxon>Mucor</taxon>
    </lineage>
</organism>
<evidence type="ECO:0000256" key="1">
    <source>
        <dbReference type="ARBA" id="ARBA00023125"/>
    </source>
</evidence>
<dbReference type="AlphaFoldDB" id="A0A0C9MHV4"/>
<dbReference type="OrthoDB" id="2288922at2759"/>
<dbReference type="PANTHER" id="PTHR35617">
    <property type="entry name" value="PHAGE_INTEGRASE DOMAIN-CONTAINING PROTEIN"/>
    <property type="match status" value="1"/>
</dbReference>
<dbReference type="Proteomes" id="UP000053815">
    <property type="component" value="Unassembled WGS sequence"/>
</dbReference>
<dbReference type="PANTHER" id="PTHR35617:SF3">
    <property type="entry name" value="CORE-BINDING (CB) DOMAIN-CONTAINING PROTEIN"/>
    <property type="match status" value="1"/>
</dbReference>
<dbReference type="GO" id="GO:0003677">
    <property type="term" value="F:DNA binding"/>
    <property type="evidence" value="ECO:0007669"/>
    <property type="project" value="UniProtKB-KW"/>
</dbReference>
<keyword evidence="5" id="KW-1185">Reference proteome</keyword>
<feature type="region of interest" description="Disordered" evidence="3">
    <location>
        <begin position="129"/>
        <end position="184"/>
    </location>
</feature>
<dbReference type="Gene3D" id="1.10.443.10">
    <property type="entry name" value="Intergrase catalytic core"/>
    <property type="match status" value="1"/>
</dbReference>
<dbReference type="Gene3D" id="1.10.150.130">
    <property type="match status" value="1"/>
</dbReference>
<reference evidence="4" key="1">
    <citation type="submission" date="2014-09" db="EMBL/GenBank/DDBJ databases">
        <title>Draft genome sequence of an oleaginous Mucoromycotina fungus Mucor ambiguus NBRC6742.</title>
        <authorList>
            <person name="Takeda I."/>
            <person name="Yamane N."/>
            <person name="Morita T."/>
            <person name="Tamano K."/>
            <person name="Machida M."/>
            <person name="Baker S."/>
            <person name="Koike H."/>
        </authorList>
    </citation>
    <scope>NUCLEOTIDE SEQUENCE</scope>
    <source>
        <strain evidence="4">NBRC 6742</strain>
    </source>
</reference>
<keyword evidence="2" id="KW-0233">DNA recombination</keyword>
<feature type="compositionally biased region" description="Polar residues" evidence="3">
    <location>
        <begin position="129"/>
        <end position="155"/>
    </location>
</feature>